<sequence>ADGYARASGRVGVCLATSGPGALNLITGLATAHFDSVPVVAITGQVATATIGTDAFQESDVIGSCLSVTKHSYQVRDARDLSAVVAEAFHVARTGRPGAVLIDIPKDVQQQPVSVARGSTGRYRVHRAPAPPPPELVARAAAHLAAAERPVILAGRGVAVAGAQGALQQVAEACDAAVGNTLLGTGVFASRHPLALGLV</sequence>
<dbReference type="Gene3D" id="3.40.50.970">
    <property type="match status" value="1"/>
</dbReference>
<dbReference type="PANTHER" id="PTHR18968:SF13">
    <property type="entry name" value="ACETOLACTATE SYNTHASE CATALYTIC SUBUNIT, MITOCHONDRIAL"/>
    <property type="match status" value="1"/>
</dbReference>
<comment type="caution">
    <text evidence="4">The sequence shown here is derived from an EMBL/GenBank/DDBJ whole genome shotgun (WGS) entry which is preliminary data.</text>
</comment>
<evidence type="ECO:0000313" key="4">
    <source>
        <dbReference type="EMBL" id="EQD54725.1"/>
    </source>
</evidence>
<comment type="similarity">
    <text evidence="1">Belongs to the TPP enzyme family.</text>
</comment>
<organism evidence="4">
    <name type="scientific">mine drainage metagenome</name>
    <dbReference type="NCBI Taxonomy" id="410659"/>
    <lineage>
        <taxon>unclassified sequences</taxon>
        <taxon>metagenomes</taxon>
        <taxon>ecological metagenomes</taxon>
    </lineage>
</organism>
<dbReference type="InterPro" id="IPR045229">
    <property type="entry name" value="TPP_enz"/>
</dbReference>
<dbReference type="GO" id="GO:0009099">
    <property type="term" value="P:L-valine biosynthetic process"/>
    <property type="evidence" value="ECO:0007669"/>
    <property type="project" value="TreeGrafter"/>
</dbReference>
<dbReference type="GO" id="GO:0000287">
    <property type="term" value="F:magnesium ion binding"/>
    <property type="evidence" value="ECO:0007669"/>
    <property type="project" value="InterPro"/>
</dbReference>
<evidence type="ECO:0000259" key="2">
    <source>
        <dbReference type="Pfam" id="PF00205"/>
    </source>
</evidence>
<feature type="non-terminal residue" evidence="4">
    <location>
        <position position="199"/>
    </location>
</feature>
<name>T1BL99_9ZZZZ</name>
<dbReference type="AlphaFoldDB" id="T1BL99"/>
<dbReference type="PANTHER" id="PTHR18968">
    <property type="entry name" value="THIAMINE PYROPHOSPHATE ENZYMES"/>
    <property type="match status" value="1"/>
</dbReference>
<dbReference type="GO" id="GO:0003984">
    <property type="term" value="F:acetolactate synthase activity"/>
    <property type="evidence" value="ECO:0007669"/>
    <property type="project" value="TreeGrafter"/>
</dbReference>
<dbReference type="SUPFAM" id="SSF52518">
    <property type="entry name" value="Thiamin diphosphate-binding fold (THDP-binding)"/>
    <property type="match status" value="1"/>
</dbReference>
<dbReference type="InterPro" id="IPR029061">
    <property type="entry name" value="THDP-binding"/>
</dbReference>
<dbReference type="GO" id="GO:0009097">
    <property type="term" value="P:isoleucine biosynthetic process"/>
    <property type="evidence" value="ECO:0007669"/>
    <property type="project" value="TreeGrafter"/>
</dbReference>
<reference evidence="4" key="2">
    <citation type="journal article" date="2014" name="ISME J.">
        <title>Microbial stratification in low pH oxic and suboxic macroscopic growths along an acid mine drainage.</title>
        <authorList>
            <person name="Mendez-Garcia C."/>
            <person name="Mesa V."/>
            <person name="Sprenger R.R."/>
            <person name="Richter M."/>
            <person name="Diez M.S."/>
            <person name="Solano J."/>
            <person name="Bargiela R."/>
            <person name="Golyshina O.V."/>
            <person name="Manteca A."/>
            <person name="Ramos J.L."/>
            <person name="Gallego J.R."/>
            <person name="Llorente I."/>
            <person name="Martins Dos Santos V.A."/>
            <person name="Jensen O.N."/>
            <person name="Pelaez A.I."/>
            <person name="Sanchez J."/>
            <person name="Ferrer M."/>
        </authorList>
    </citation>
    <scope>NUCLEOTIDE SEQUENCE</scope>
</reference>
<dbReference type="InterPro" id="IPR029035">
    <property type="entry name" value="DHS-like_NAD/FAD-binding_dom"/>
</dbReference>
<dbReference type="SUPFAM" id="SSF52467">
    <property type="entry name" value="DHS-like NAD/FAD-binding domain"/>
    <property type="match status" value="1"/>
</dbReference>
<protein>
    <submittedName>
        <fullName evidence="4">Acetolactate synthase, large subunit, biosynthetic type</fullName>
    </submittedName>
</protein>
<dbReference type="Gene3D" id="3.40.50.1220">
    <property type="entry name" value="TPP-binding domain"/>
    <property type="match status" value="1"/>
</dbReference>
<accession>T1BL99</accession>
<dbReference type="GO" id="GO:0030976">
    <property type="term" value="F:thiamine pyrophosphate binding"/>
    <property type="evidence" value="ECO:0007669"/>
    <property type="project" value="InterPro"/>
</dbReference>
<feature type="domain" description="Thiamine pyrophosphate enzyme central" evidence="2">
    <location>
        <begin position="137"/>
        <end position="198"/>
    </location>
</feature>
<evidence type="ECO:0000259" key="3">
    <source>
        <dbReference type="Pfam" id="PF02776"/>
    </source>
</evidence>
<dbReference type="Pfam" id="PF02776">
    <property type="entry name" value="TPP_enzyme_N"/>
    <property type="match status" value="1"/>
</dbReference>
<dbReference type="CDD" id="cd07035">
    <property type="entry name" value="TPP_PYR_POX_like"/>
    <property type="match status" value="1"/>
</dbReference>
<feature type="domain" description="Thiamine pyrophosphate enzyme N-terminal TPP-binding" evidence="3">
    <location>
        <begin position="1"/>
        <end position="60"/>
    </location>
</feature>
<evidence type="ECO:0000256" key="1">
    <source>
        <dbReference type="ARBA" id="ARBA00007812"/>
    </source>
</evidence>
<gene>
    <name evidence="4" type="ORF">B1B_09539</name>
</gene>
<dbReference type="GO" id="GO:0050660">
    <property type="term" value="F:flavin adenine dinucleotide binding"/>
    <property type="evidence" value="ECO:0007669"/>
    <property type="project" value="TreeGrafter"/>
</dbReference>
<dbReference type="InterPro" id="IPR012001">
    <property type="entry name" value="Thiamin_PyroP_enz_TPP-bd_dom"/>
</dbReference>
<dbReference type="GO" id="GO:0005948">
    <property type="term" value="C:acetolactate synthase complex"/>
    <property type="evidence" value="ECO:0007669"/>
    <property type="project" value="TreeGrafter"/>
</dbReference>
<feature type="non-terminal residue" evidence="4">
    <location>
        <position position="1"/>
    </location>
</feature>
<dbReference type="InterPro" id="IPR012000">
    <property type="entry name" value="Thiamin_PyroP_enz_cen_dom"/>
</dbReference>
<reference evidence="4" key="1">
    <citation type="submission" date="2013-08" db="EMBL/GenBank/DDBJ databases">
        <authorList>
            <person name="Mendez C."/>
            <person name="Richter M."/>
            <person name="Ferrer M."/>
            <person name="Sanchez J."/>
        </authorList>
    </citation>
    <scope>NUCLEOTIDE SEQUENCE</scope>
</reference>
<dbReference type="EMBL" id="AUZY01006328">
    <property type="protein sequence ID" value="EQD54725.1"/>
    <property type="molecule type" value="Genomic_DNA"/>
</dbReference>
<proteinExistence type="inferred from homology"/>
<dbReference type="Pfam" id="PF00205">
    <property type="entry name" value="TPP_enzyme_M"/>
    <property type="match status" value="1"/>
</dbReference>
<dbReference type="FunFam" id="3.40.50.970:FF:000007">
    <property type="entry name" value="Acetolactate synthase"/>
    <property type="match status" value="1"/>
</dbReference>